<dbReference type="PANTHER" id="PTHR31286">
    <property type="entry name" value="GLYCINE-RICH CELL WALL STRUCTURAL PROTEIN 1.8-LIKE"/>
    <property type="match status" value="1"/>
</dbReference>
<evidence type="ECO:0000256" key="1">
    <source>
        <dbReference type="SAM" id="MobiDB-lite"/>
    </source>
</evidence>
<comment type="caution">
    <text evidence="3">The sequence shown here is derived from an EMBL/GenBank/DDBJ whole genome shotgun (WGS) entry which is preliminary data.</text>
</comment>
<proteinExistence type="predicted"/>
<evidence type="ECO:0000313" key="3">
    <source>
        <dbReference type="EMBL" id="CAI0446262.1"/>
    </source>
</evidence>
<feature type="region of interest" description="Disordered" evidence="1">
    <location>
        <begin position="348"/>
        <end position="368"/>
    </location>
</feature>
<dbReference type="Pfam" id="PF14111">
    <property type="entry name" value="DUF4283"/>
    <property type="match status" value="1"/>
</dbReference>
<feature type="compositionally biased region" description="Acidic residues" evidence="1">
    <location>
        <begin position="348"/>
        <end position="358"/>
    </location>
</feature>
<feature type="region of interest" description="Disordered" evidence="1">
    <location>
        <begin position="1"/>
        <end position="61"/>
    </location>
</feature>
<dbReference type="Proteomes" id="UP001154282">
    <property type="component" value="Unassembled WGS sequence"/>
</dbReference>
<organism evidence="3 4">
    <name type="scientific">Linum tenue</name>
    <dbReference type="NCBI Taxonomy" id="586396"/>
    <lineage>
        <taxon>Eukaryota</taxon>
        <taxon>Viridiplantae</taxon>
        <taxon>Streptophyta</taxon>
        <taxon>Embryophyta</taxon>
        <taxon>Tracheophyta</taxon>
        <taxon>Spermatophyta</taxon>
        <taxon>Magnoliopsida</taxon>
        <taxon>eudicotyledons</taxon>
        <taxon>Gunneridae</taxon>
        <taxon>Pentapetalae</taxon>
        <taxon>rosids</taxon>
        <taxon>fabids</taxon>
        <taxon>Malpighiales</taxon>
        <taxon>Linaceae</taxon>
        <taxon>Linum</taxon>
    </lineage>
</organism>
<name>A0AAV0MHK0_9ROSI</name>
<dbReference type="EMBL" id="CAMGYJ010000007">
    <property type="protein sequence ID" value="CAI0446262.1"/>
    <property type="molecule type" value="Genomic_DNA"/>
</dbReference>
<gene>
    <name evidence="3" type="ORF">LITE_LOCUS28942</name>
</gene>
<dbReference type="AlphaFoldDB" id="A0AAV0MHK0"/>
<accession>A0AAV0MHK0</accession>
<protein>
    <recommendedName>
        <fullName evidence="2">DUF4283 domain-containing protein</fullName>
    </recommendedName>
</protein>
<feature type="compositionally biased region" description="Polar residues" evidence="1">
    <location>
        <begin position="17"/>
        <end position="34"/>
    </location>
</feature>
<evidence type="ECO:0000313" key="4">
    <source>
        <dbReference type="Proteomes" id="UP001154282"/>
    </source>
</evidence>
<dbReference type="InterPro" id="IPR040256">
    <property type="entry name" value="At4g02000-like"/>
</dbReference>
<sequence length="368" mass="41409">MAANAPSPKLTPASRPPDQTTGARRTAMGSSSPDGKSEKETVQAKKKVRPLNLDTKERSAPVVQTAAMDTETTETTQQEIPINEQKHNFSAWNNGTTGLFKGAHMDEGWYVAESDSEDVANQEREEDYELDEDGYDPRCPSVLFTAAQKNKWRREWRSALVVQGLGRKVPYIPLARRLNFLWARDGEIQISDMDNGCYLVRFRSQRDYEQALTGGPWLIGDTYLAVHRWYKGFNPWKAEVQNTLVWVQLPRLPIEFFNKEAVMQIGSLIGRPVRVDRATELGARAKFARVCVEVDLTQPLLGSYKVEGVKYLIGYEGLQYICGNCGKYGKPSNKCNCTNVSPMGEDEEVVEVPETQEEDPTRGQIYGS</sequence>
<evidence type="ECO:0000259" key="2">
    <source>
        <dbReference type="Pfam" id="PF14111"/>
    </source>
</evidence>
<feature type="domain" description="DUF4283" evidence="2">
    <location>
        <begin position="155"/>
        <end position="236"/>
    </location>
</feature>
<dbReference type="InterPro" id="IPR025558">
    <property type="entry name" value="DUF4283"/>
</dbReference>
<reference evidence="3" key="1">
    <citation type="submission" date="2022-08" db="EMBL/GenBank/DDBJ databases">
        <authorList>
            <person name="Gutierrez-Valencia J."/>
        </authorList>
    </citation>
    <scope>NUCLEOTIDE SEQUENCE</scope>
</reference>
<dbReference type="PANTHER" id="PTHR31286:SF99">
    <property type="entry name" value="DUF4283 DOMAIN-CONTAINING PROTEIN"/>
    <property type="match status" value="1"/>
</dbReference>
<keyword evidence="4" id="KW-1185">Reference proteome</keyword>